<dbReference type="OrthoDB" id="9783509at2"/>
<evidence type="ECO:0000256" key="2">
    <source>
        <dbReference type="ARBA" id="ARBA00022517"/>
    </source>
</evidence>
<dbReference type="Pfam" id="PF24986">
    <property type="entry name" value="PRC_RimM"/>
    <property type="match status" value="1"/>
</dbReference>
<dbReference type="PANTHER" id="PTHR33692:SF1">
    <property type="entry name" value="RIBOSOME MATURATION FACTOR RIMM"/>
    <property type="match status" value="1"/>
</dbReference>
<dbReference type="InterPro" id="IPR011961">
    <property type="entry name" value="RimM"/>
</dbReference>
<evidence type="ECO:0000256" key="1">
    <source>
        <dbReference type="ARBA" id="ARBA00022490"/>
    </source>
</evidence>
<dbReference type="Proteomes" id="UP000077628">
    <property type="component" value="Unassembled WGS sequence"/>
</dbReference>
<comment type="subcellular location">
    <subcellularLocation>
        <location evidence="5">Cytoplasm</location>
    </subcellularLocation>
</comment>
<dbReference type="EMBL" id="LUUK01000202">
    <property type="protein sequence ID" value="OAI14254.1"/>
    <property type="molecule type" value="Genomic_DNA"/>
</dbReference>
<dbReference type="InterPro" id="IPR036976">
    <property type="entry name" value="RimM_N_sf"/>
</dbReference>
<dbReference type="InterPro" id="IPR056792">
    <property type="entry name" value="PRC_RimM"/>
</dbReference>
<keyword evidence="4 5" id="KW-0143">Chaperone</keyword>
<dbReference type="PANTHER" id="PTHR33692">
    <property type="entry name" value="RIBOSOME MATURATION FACTOR RIMM"/>
    <property type="match status" value="1"/>
</dbReference>
<comment type="subunit">
    <text evidence="5">Binds ribosomal protein uS19.</text>
</comment>
<dbReference type="Pfam" id="PF01782">
    <property type="entry name" value="RimM"/>
    <property type="match status" value="1"/>
</dbReference>
<keyword evidence="9" id="KW-1185">Reference proteome</keyword>
<comment type="function">
    <text evidence="5">An accessory protein needed during the final step in the assembly of 30S ribosomal subunit, possibly for assembly of the head region. Essential for efficient processing of 16S rRNA. May be needed both before and after RbfA during the maturation of 16S rRNA. It has affinity for free ribosomal 30S subunits but not for 70S ribosomes.</text>
</comment>
<dbReference type="HAMAP" id="MF_00014">
    <property type="entry name" value="Ribosome_mat_RimM"/>
    <property type="match status" value="1"/>
</dbReference>
<dbReference type="Gene3D" id="2.30.30.240">
    <property type="entry name" value="PRC-barrel domain"/>
    <property type="match status" value="1"/>
</dbReference>
<sequence>MSAEEYLSVGQISGVFGIKGWVKVFSYTDPRENILAYSPWCLRKNDQIREFKVLAGRRQGAAVVAELEDLDDRDAAMALMGSEILIRRQQLPEPADGEYYWTDLIGLRVVNQAAMELGVVDHLLETGANDVVVVSDGQQERLIPFLMGQTILKVDTEKGCILVDWDADF</sequence>
<dbReference type="InterPro" id="IPR011033">
    <property type="entry name" value="PRC_barrel-like_sf"/>
</dbReference>
<keyword evidence="2 5" id="KW-0690">Ribosome biogenesis</keyword>
<dbReference type="InterPro" id="IPR009000">
    <property type="entry name" value="Transl_B-barrel_sf"/>
</dbReference>
<feature type="domain" description="Ribosome maturation factor RimM PRC barrel" evidence="7">
    <location>
        <begin position="101"/>
        <end position="166"/>
    </location>
</feature>
<proteinExistence type="inferred from homology"/>
<dbReference type="GO" id="GO:0042274">
    <property type="term" value="P:ribosomal small subunit biogenesis"/>
    <property type="evidence" value="ECO:0007669"/>
    <property type="project" value="UniProtKB-UniRule"/>
</dbReference>
<evidence type="ECO:0000256" key="3">
    <source>
        <dbReference type="ARBA" id="ARBA00022552"/>
    </source>
</evidence>
<dbReference type="SUPFAM" id="SSF50346">
    <property type="entry name" value="PRC-barrel domain"/>
    <property type="match status" value="1"/>
</dbReference>
<organism evidence="8 9">
    <name type="scientific">Methylomonas koyamae</name>
    <dbReference type="NCBI Taxonomy" id="702114"/>
    <lineage>
        <taxon>Bacteria</taxon>
        <taxon>Pseudomonadati</taxon>
        <taxon>Pseudomonadota</taxon>
        <taxon>Gammaproteobacteria</taxon>
        <taxon>Methylococcales</taxon>
        <taxon>Methylococcaceae</taxon>
        <taxon>Methylomonas</taxon>
    </lineage>
</organism>
<evidence type="ECO:0000313" key="9">
    <source>
        <dbReference type="Proteomes" id="UP000077628"/>
    </source>
</evidence>
<feature type="domain" description="RimM N-terminal" evidence="6">
    <location>
        <begin position="9"/>
        <end position="90"/>
    </location>
</feature>
<accession>A0A177N9I3</accession>
<evidence type="ECO:0000259" key="6">
    <source>
        <dbReference type="Pfam" id="PF01782"/>
    </source>
</evidence>
<evidence type="ECO:0000313" key="8">
    <source>
        <dbReference type="EMBL" id="OAI14254.1"/>
    </source>
</evidence>
<dbReference type="NCBIfam" id="TIGR02273">
    <property type="entry name" value="16S_RimM"/>
    <property type="match status" value="1"/>
</dbReference>
<protein>
    <recommendedName>
        <fullName evidence="5">Ribosome maturation factor RimM</fullName>
    </recommendedName>
</protein>
<evidence type="ECO:0000259" key="7">
    <source>
        <dbReference type="Pfam" id="PF24986"/>
    </source>
</evidence>
<dbReference type="GO" id="GO:0006364">
    <property type="term" value="P:rRNA processing"/>
    <property type="evidence" value="ECO:0007669"/>
    <property type="project" value="UniProtKB-UniRule"/>
</dbReference>
<comment type="similarity">
    <text evidence="5">Belongs to the RimM family.</text>
</comment>
<dbReference type="Gene3D" id="2.40.30.60">
    <property type="entry name" value="RimM"/>
    <property type="match status" value="1"/>
</dbReference>
<comment type="domain">
    <text evidence="5">The PRC barrel domain binds ribosomal protein uS19.</text>
</comment>
<keyword evidence="1 5" id="KW-0963">Cytoplasm</keyword>
<keyword evidence="3 5" id="KW-0698">rRNA processing</keyword>
<dbReference type="SUPFAM" id="SSF50447">
    <property type="entry name" value="Translation proteins"/>
    <property type="match status" value="1"/>
</dbReference>
<dbReference type="AlphaFoldDB" id="A0A177N9I3"/>
<evidence type="ECO:0000256" key="4">
    <source>
        <dbReference type="ARBA" id="ARBA00023186"/>
    </source>
</evidence>
<name>A0A177N9I3_9GAMM</name>
<dbReference type="STRING" id="702114.A1355_00725"/>
<gene>
    <name evidence="5" type="primary">rimM</name>
    <name evidence="8" type="ORF">A1355_00725</name>
</gene>
<evidence type="ECO:0000256" key="5">
    <source>
        <dbReference type="HAMAP-Rule" id="MF_00014"/>
    </source>
</evidence>
<dbReference type="GO" id="GO:0005737">
    <property type="term" value="C:cytoplasm"/>
    <property type="evidence" value="ECO:0007669"/>
    <property type="project" value="UniProtKB-SubCell"/>
</dbReference>
<dbReference type="RefSeq" id="WP_064031050.1">
    <property type="nucleotide sequence ID" value="NZ_LUUK01000202.1"/>
</dbReference>
<dbReference type="GO" id="GO:0043022">
    <property type="term" value="F:ribosome binding"/>
    <property type="evidence" value="ECO:0007669"/>
    <property type="project" value="InterPro"/>
</dbReference>
<dbReference type="GO" id="GO:0005840">
    <property type="term" value="C:ribosome"/>
    <property type="evidence" value="ECO:0007669"/>
    <property type="project" value="InterPro"/>
</dbReference>
<reference evidence="9" key="1">
    <citation type="submission" date="2016-03" db="EMBL/GenBank/DDBJ databases">
        <authorList>
            <person name="Heylen K."/>
            <person name="De Vos P."/>
            <person name="Vekeman B."/>
        </authorList>
    </citation>
    <scope>NUCLEOTIDE SEQUENCE [LARGE SCALE GENOMIC DNA]</scope>
    <source>
        <strain evidence="9">R-45383</strain>
    </source>
</reference>
<comment type="caution">
    <text evidence="8">The sequence shown here is derived from an EMBL/GenBank/DDBJ whole genome shotgun (WGS) entry which is preliminary data.</text>
</comment>
<dbReference type="InterPro" id="IPR002676">
    <property type="entry name" value="RimM_N"/>
</dbReference>